<keyword evidence="3" id="KW-1185">Reference proteome</keyword>
<evidence type="ECO:0000256" key="1">
    <source>
        <dbReference type="SAM" id="MobiDB-lite"/>
    </source>
</evidence>
<sequence length="68" mass="7443">METLDEASTNLNFDPSWLNRTMCGEFDLSTGMYGPLSTYEEKIVHTTIPGGRGVDEKWGPSDALSSVS</sequence>
<gene>
    <name evidence="2" type="ORF">N7530_003707</name>
</gene>
<feature type="region of interest" description="Disordered" evidence="1">
    <location>
        <begin position="49"/>
        <end position="68"/>
    </location>
</feature>
<proteinExistence type="predicted"/>
<dbReference type="EMBL" id="JAPWDO010000003">
    <property type="protein sequence ID" value="KAJ5478198.1"/>
    <property type="molecule type" value="Genomic_DNA"/>
</dbReference>
<comment type="caution">
    <text evidence="2">The sequence shown here is derived from an EMBL/GenBank/DDBJ whole genome shotgun (WGS) entry which is preliminary data.</text>
</comment>
<reference evidence="2" key="1">
    <citation type="submission" date="2022-12" db="EMBL/GenBank/DDBJ databases">
        <authorList>
            <person name="Petersen C."/>
        </authorList>
    </citation>
    <scope>NUCLEOTIDE SEQUENCE</scope>
    <source>
        <strain evidence="2">IBT 17660</strain>
    </source>
</reference>
<accession>A0A9W9WWT7</accession>
<dbReference type="Proteomes" id="UP001147760">
    <property type="component" value="Unassembled WGS sequence"/>
</dbReference>
<dbReference type="AlphaFoldDB" id="A0A9W9WWT7"/>
<protein>
    <submittedName>
        <fullName evidence="2">Uncharacterized protein</fullName>
    </submittedName>
</protein>
<name>A0A9W9WWT7_9EURO</name>
<evidence type="ECO:0000313" key="3">
    <source>
        <dbReference type="Proteomes" id="UP001147760"/>
    </source>
</evidence>
<evidence type="ECO:0000313" key="2">
    <source>
        <dbReference type="EMBL" id="KAJ5478198.1"/>
    </source>
</evidence>
<reference evidence="2" key="2">
    <citation type="journal article" date="2023" name="IMA Fungus">
        <title>Comparative genomic study of the Penicillium genus elucidates a diverse pangenome and 15 lateral gene transfer events.</title>
        <authorList>
            <person name="Petersen C."/>
            <person name="Sorensen T."/>
            <person name="Nielsen M.R."/>
            <person name="Sondergaard T.E."/>
            <person name="Sorensen J.L."/>
            <person name="Fitzpatrick D.A."/>
            <person name="Frisvad J.C."/>
            <person name="Nielsen K.L."/>
        </authorList>
    </citation>
    <scope>NUCLEOTIDE SEQUENCE</scope>
    <source>
        <strain evidence="2">IBT 17660</strain>
    </source>
</reference>
<organism evidence="2 3">
    <name type="scientific">Penicillium desertorum</name>
    <dbReference type="NCBI Taxonomy" id="1303715"/>
    <lineage>
        <taxon>Eukaryota</taxon>
        <taxon>Fungi</taxon>
        <taxon>Dikarya</taxon>
        <taxon>Ascomycota</taxon>
        <taxon>Pezizomycotina</taxon>
        <taxon>Eurotiomycetes</taxon>
        <taxon>Eurotiomycetidae</taxon>
        <taxon>Eurotiales</taxon>
        <taxon>Aspergillaceae</taxon>
        <taxon>Penicillium</taxon>
    </lineage>
</organism>